<organism evidence="10 11">
    <name type="scientific">Discina gigas</name>
    <dbReference type="NCBI Taxonomy" id="1032678"/>
    <lineage>
        <taxon>Eukaryota</taxon>
        <taxon>Fungi</taxon>
        <taxon>Dikarya</taxon>
        <taxon>Ascomycota</taxon>
        <taxon>Pezizomycotina</taxon>
        <taxon>Pezizomycetes</taxon>
        <taxon>Pezizales</taxon>
        <taxon>Discinaceae</taxon>
        <taxon>Discina</taxon>
    </lineage>
</organism>
<dbReference type="InterPro" id="IPR011009">
    <property type="entry name" value="Kinase-like_dom_sf"/>
</dbReference>
<keyword evidence="6 7" id="KW-0067">ATP-binding</keyword>
<evidence type="ECO:0000256" key="5">
    <source>
        <dbReference type="ARBA" id="ARBA00022777"/>
    </source>
</evidence>
<dbReference type="Pfam" id="PF00069">
    <property type="entry name" value="Pkinase"/>
    <property type="match status" value="2"/>
</dbReference>
<evidence type="ECO:0000256" key="8">
    <source>
        <dbReference type="SAM" id="MobiDB-lite"/>
    </source>
</evidence>
<evidence type="ECO:0000256" key="3">
    <source>
        <dbReference type="ARBA" id="ARBA00022679"/>
    </source>
</evidence>
<comment type="caution">
    <text evidence="10">The sequence shown here is derived from an EMBL/GenBank/DDBJ whole genome shotgun (WGS) entry which is preliminary data.</text>
</comment>
<gene>
    <name evidence="10" type="primary">KIN3_2</name>
    <name evidence="10" type="ORF">Q9L58_004950</name>
</gene>
<evidence type="ECO:0000256" key="6">
    <source>
        <dbReference type="ARBA" id="ARBA00022840"/>
    </source>
</evidence>
<evidence type="ECO:0000313" key="10">
    <source>
        <dbReference type="EMBL" id="KAL0636044.1"/>
    </source>
</evidence>
<accession>A0ABR3GJD6</accession>
<dbReference type="PROSITE" id="PS50011">
    <property type="entry name" value="PROTEIN_KINASE_DOM"/>
    <property type="match status" value="1"/>
</dbReference>
<feature type="compositionally biased region" description="Polar residues" evidence="8">
    <location>
        <begin position="417"/>
        <end position="445"/>
    </location>
</feature>
<dbReference type="Gene3D" id="1.10.510.10">
    <property type="entry name" value="Transferase(Phosphotransferase) domain 1"/>
    <property type="match status" value="1"/>
</dbReference>
<dbReference type="EMBL" id="JBBBZM010000057">
    <property type="protein sequence ID" value="KAL0636044.1"/>
    <property type="molecule type" value="Genomic_DNA"/>
</dbReference>
<dbReference type="SMART" id="SM00220">
    <property type="entry name" value="S_TKc"/>
    <property type="match status" value="1"/>
</dbReference>
<sequence>MTSASDAYEVLELIGHGAFGQIRKVRRRSDGLIVVRKEISYIRMSDKEKNQLVAEFEILARLKHRNIVEYFHRDHIKKEQSIHLYMEYCGSGDLSTIIKRCKAEGTMVPEHYIWSIFAQVLQALYRCHNGLNPPEVGDVFSPGKPMVPQPTGDIVRILHRDLKPENIFLDMDHAVKLGDFGLSKMLAPEQHLATTYVGTPYYMSPELISEDTYTHKSDIWALGCIVYELCKLTPPFNAQNLHSLGNRIKEGRYTPIPNQYSPELGRMIDMCLQRDPARRPDTAQLLQMPYVKLNRRELEAIDLSRSFKRKDEDLRIKAEVLMAKEDELRRKDAQFTIEQELAKKAIQVRCDELHNEIRHEWEVKAQAEIERRVALQLEVFQKREAEAQRKWQEEAESMARRIIEQMDLVPRALNPAALSSSTGNDSAYASSIAESPLRSRSQMTAPESPVDVMMGSPTVDASPRKNLFGHLRDQAPPRMPLTAMSASSNQLRPNLFQQNASASKLLLKPPSRNSLMNSLALEGTFNFVDELNCSPTKKRTGLDRASTFTNGYTGSPMKGIGRTGVGPKILFGAANSLGSSSSSSKETVTKPVSVSNKALSLVQIARQNPDWADDIPSPFLKRNVRM</sequence>
<dbReference type="PROSITE" id="PS00107">
    <property type="entry name" value="PROTEIN_KINASE_ATP"/>
    <property type="match status" value="1"/>
</dbReference>
<keyword evidence="10" id="KW-0723">Serine/threonine-protein kinase</keyword>
<dbReference type="PANTHER" id="PTHR43671:SF13">
    <property type="entry name" value="SERINE_THREONINE-PROTEIN KINASE NEK2"/>
    <property type="match status" value="1"/>
</dbReference>
<protein>
    <recommendedName>
        <fullName evidence="2">non-specific serine/threonine protein kinase</fullName>
        <ecNumber evidence="2">2.7.11.1</ecNumber>
    </recommendedName>
</protein>
<dbReference type="Gene3D" id="3.30.200.20">
    <property type="entry name" value="Phosphorylase Kinase, domain 1"/>
    <property type="match status" value="1"/>
</dbReference>
<evidence type="ECO:0000256" key="1">
    <source>
        <dbReference type="ARBA" id="ARBA00010886"/>
    </source>
</evidence>
<reference evidence="10 11" key="1">
    <citation type="submission" date="2024-02" db="EMBL/GenBank/DDBJ databases">
        <title>Discinaceae phylogenomics.</title>
        <authorList>
            <person name="Dirks A.C."/>
            <person name="James T.Y."/>
        </authorList>
    </citation>
    <scope>NUCLEOTIDE SEQUENCE [LARGE SCALE GENOMIC DNA]</scope>
    <source>
        <strain evidence="10 11">ACD0624</strain>
    </source>
</reference>
<dbReference type="InterPro" id="IPR050660">
    <property type="entry name" value="NEK_Ser/Thr_kinase"/>
</dbReference>
<dbReference type="PROSITE" id="PS00108">
    <property type="entry name" value="PROTEIN_KINASE_ST"/>
    <property type="match status" value="1"/>
</dbReference>
<feature type="domain" description="Protein kinase" evidence="9">
    <location>
        <begin position="8"/>
        <end position="291"/>
    </location>
</feature>
<name>A0ABR3GJD6_9PEZI</name>
<evidence type="ECO:0000256" key="4">
    <source>
        <dbReference type="ARBA" id="ARBA00022741"/>
    </source>
</evidence>
<dbReference type="InterPro" id="IPR000719">
    <property type="entry name" value="Prot_kinase_dom"/>
</dbReference>
<keyword evidence="4 7" id="KW-0547">Nucleotide-binding</keyword>
<evidence type="ECO:0000256" key="7">
    <source>
        <dbReference type="PROSITE-ProRule" id="PRU10141"/>
    </source>
</evidence>
<evidence type="ECO:0000256" key="2">
    <source>
        <dbReference type="ARBA" id="ARBA00012513"/>
    </source>
</evidence>
<dbReference type="EC" id="2.7.11.1" evidence="2"/>
<dbReference type="InterPro" id="IPR008271">
    <property type="entry name" value="Ser/Thr_kinase_AS"/>
</dbReference>
<keyword evidence="11" id="KW-1185">Reference proteome</keyword>
<dbReference type="PANTHER" id="PTHR43671">
    <property type="entry name" value="SERINE/THREONINE-PROTEIN KINASE NEK"/>
    <property type="match status" value="1"/>
</dbReference>
<evidence type="ECO:0000259" key="9">
    <source>
        <dbReference type="PROSITE" id="PS50011"/>
    </source>
</evidence>
<evidence type="ECO:0000313" key="11">
    <source>
        <dbReference type="Proteomes" id="UP001447188"/>
    </source>
</evidence>
<feature type="binding site" evidence="7">
    <location>
        <position position="37"/>
    </location>
    <ligand>
        <name>ATP</name>
        <dbReference type="ChEBI" id="CHEBI:30616"/>
    </ligand>
</feature>
<keyword evidence="3 10" id="KW-0808">Transferase</keyword>
<dbReference type="GO" id="GO:0004674">
    <property type="term" value="F:protein serine/threonine kinase activity"/>
    <property type="evidence" value="ECO:0007669"/>
    <property type="project" value="UniProtKB-KW"/>
</dbReference>
<proteinExistence type="inferred from homology"/>
<feature type="region of interest" description="Disordered" evidence="8">
    <location>
        <begin position="417"/>
        <end position="451"/>
    </location>
</feature>
<dbReference type="SUPFAM" id="SSF56112">
    <property type="entry name" value="Protein kinase-like (PK-like)"/>
    <property type="match status" value="1"/>
</dbReference>
<dbReference type="Proteomes" id="UP001447188">
    <property type="component" value="Unassembled WGS sequence"/>
</dbReference>
<keyword evidence="5 10" id="KW-0418">Kinase</keyword>
<dbReference type="InterPro" id="IPR017441">
    <property type="entry name" value="Protein_kinase_ATP_BS"/>
</dbReference>
<comment type="similarity">
    <text evidence="1">Belongs to the protein kinase superfamily. NEK Ser/Thr protein kinase family. NIMA subfamily.</text>
</comment>
<dbReference type="CDD" id="cd08217">
    <property type="entry name" value="STKc_Nek2"/>
    <property type="match status" value="1"/>
</dbReference>